<gene>
    <name evidence="2" type="ORF">AArcSt2_05985</name>
</gene>
<evidence type="ECO:0000313" key="2">
    <source>
        <dbReference type="EMBL" id="MCL9816492.1"/>
    </source>
</evidence>
<organism evidence="2 3">
    <name type="scientific">Natronocalculus amylovorans</name>
    <dbReference type="NCBI Taxonomy" id="2917812"/>
    <lineage>
        <taxon>Archaea</taxon>
        <taxon>Methanobacteriati</taxon>
        <taxon>Methanobacteriota</taxon>
        <taxon>Stenosarchaea group</taxon>
        <taxon>Halobacteria</taxon>
        <taxon>Halobacteriales</taxon>
        <taxon>Haloferacaceae</taxon>
        <taxon>Natronocalculus</taxon>
    </lineage>
</organism>
<reference evidence="2" key="1">
    <citation type="journal article" date="2022" name="Syst. Appl. Microbiol.">
        <title>Natronocalculus amylovorans gen. nov., sp. nov., and Natranaeroarchaeum aerophilus sp. nov., dominant culturable amylolytic natronoarchaea from hypersaline soda lakes in southwestern Siberia.</title>
        <authorList>
            <person name="Sorokin D.Y."/>
            <person name="Elcheninov A.G."/>
            <person name="Khizhniak T.V."/>
            <person name="Koenen M."/>
            <person name="Bale N.J."/>
            <person name="Damste J.S.S."/>
            <person name="Kublanov I.V."/>
        </authorList>
    </citation>
    <scope>NUCLEOTIDE SEQUENCE</scope>
    <source>
        <strain evidence="2">AArc-St2</strain>
    </source>
</reference>
<feature type="domain" description="DUF8048" evidence="1">
    <location>
        <begin position="9"/>
        <end position="121"/>
    </location>
</feature>
<comment type="caution">
    <text evidence="2">The sequence shown here is derived from an EMBL/GenBank/DDBJ whole genome shotgun (WGS) entry which is preliminary data.</text>
</comment>
<sequence>MSRDVGPFPIDGQPLMLAGAKASLSLSMLPELLADAQQYLSTQRDTYRRQYECIHADDEREIFVVPSDHWEAIGDKLNVNRRASDAMRRAHVEQFKRSGTATDRRDEFETTLEIRTVVVIGIATTDEDE</sequence>
<protein>
    <recommendedName>
        <fullName evidence="1">DUF8048 domain-containing protein</fullName>
    </recommendedName>
</protein>
<reference evidence="2" key="2">
    <citation type="submission" date="2022-02" db="EMBL/GenBank/DDBJ databases">
        <authorList>
            <person name="Elcheninov A.G."/>
            <person name="Sorokin D.Y."/>
            <person name="Kublanov I.V."/>
        </authorList>
    </citation>
    <scope>NUCLEOTIDE SEQUENCE</scope>
    <source>
        <strain evidence="2">AArc-St2</strain>
    </source>
</reference>
<proteinExistence type="predicted"/>
<evidence type="ECO:0000313" key="3">
    <source>
        <dbReference type="Proteomes" id="UP001203207"/>
    </source>
</evidence>
<accession>A0AAE3K7R4</accession>
<dbReference type="Proteomes" id="UP001203207">
    <property type="component" value="Unassembled WGS sequence"/>
</dbReference>
<dbReference type="RefSeq" id="WP_250583428.1">
    <property type="nucleotide sequence ID" value="NZ_JAKRVX010000002.1"/>
</dbReference>
<dbReference type="AlphaFoldDB" id="A0AAE3K7R4"/>
<dbReference type="InterPro" id="IPR058361">
    <property type="entry name" value="DUF8048"/>
</dbReference>
<keyword evidence="3" id="KW-1185">Reference proteome</keyword>
<dbReference type="EMBL" id="JAKRVX010000002">
    <property type="protein sequence ID" value="MCL9816492.1"/>
    <property type="molecule type" value="Genomic_DNA"/>
</dbReference>
<evidence type="ECO:0000259" key="1">
    <source>
        <dbReference type="Pfam" id="PF26222"/>
    </source>
</evidence>
<name>A0AAE3K7R4_9EURY</name>
<dbReference type="Pfam" id="PF26222">
    <property type="entry name" value="DUF8048"/>
    <property type="match status" value="1"/>
</dbReference>